<keyword evidence="1" id="KW-0812">Transmembrane</keyword>
<reference evidence="2 3" key="1">
    <citation type="journal article" date="2014" name="FEMS Microbiol. Ecol.">
        <title>Genomic differentiation among two strains of the PS1 clade isolated from geographically separated marine habitats.</title>
        <authorList>
            <person name="Jimenez-Infante F."/>
            <person name="Ngugi D.K."/>
            <person name="Alam I."/>
            <person name="Rashid M."/>
            <person name="Baalawi W."/>
            <person name="Kamau A.A."/>
            <person name="Bajic V.B."/>
            <person name="Stingl U."/>
        </authorList>
    </citation>
    <scope>NUCLEOTIDE SEQUENCE [LARGE SCALE GENOMIC DNA]</scope>
    <source>
        <strain evidence="2 3">RS24</strain>
    </source>
</reference>
<dbReference type="Proteomes" id="UP000016762">
    <property type="component" value="Unassembled WGS sequence"/>
</dbReference>
<name>U2WBJ0_9PROT</name>
<evidence type="ECO:0000313" key="3">
    <source>
        <dbReference type="Proteomes" id="UP000016762"/>
    </source>
</evidence>
<feature type="transmembrane region" description="Helical" evidence="1">
    <location>
        <begin position="27"/>
        <end position="49"/>
    </location>
</feature>
<dbReference type="GO" id="GO:0004655">
    <property type="term" value="F:porphobilinogen synthase activity"/>
    <property type="evidence" value="ECO:0007669"/>
    <property type="project" value="UniProtKB-EC"/>
</dbReference>
<proteinExistence type="predicted"/>
<protein>
    <submittedName>
        <fullName evidence="2">Delta-aminolevulinic acid dehydratase protein</fullName>
        <ecNumber evidence="2">4.2.1.24</ecNumber>
    </submittedName>
</protein>
<gene>
    <name evidence="2" type="primary">hemB</name>
    <name evidence="2" type="ORF">RS24_00855</name>
</gene>
<keyword evidence="2" id="KW-0456">Lyase</keyword>
<organism evidence="2 3">
    <name type="scientific">Candidatus Micropelagius thuwalensis</name>
    <dbReference type="NCBI Taxonomy" id="1397666"/>
    <lineage>
        <taxon>Bacteria</taxon>
        <taxon>Pseudomonadati</taxon>
        <taxon>Pseudomonadota</taxon>
        <taxon>Alphaproteobacteria</taxon>
        <taxon>PS1 clade</taxon>
        <taxon>Candidatus Micropelagius</taxon>
    </lineage>
</organism>
<keyword evidence="1" id="KW-1133">Transmembrane helix</keyword>
<dbReference type="RefSeq" id="WP_021776887.1">
    <property type="nucleotide sequence ID" value="NZ_AWXE01000003.1"/>
</dbReference>
<dbReference type="AlphaFoldDB" id="U2WBJ0"/>
<keyword evidence="1" id="KW-0472">Membrane</keyword>
<accession>U2WBJ0</accession>
<dbReference type="STRING" id="1397666.RS24_00855"/>
<dbReference type="EMBL" id="AWXE01000003">
    <property type="protein sequence ID" value="ERL46934.1"/>
    <property type="molecule type" value="Genomic_DNA"/>
</dbReference>
<keyword evidence="3" id="KW-1185">Reference proteome</keyword>
<evidence type="ECO:0000313" key="2">
    <source>
        <dbReference type="EMBL" id="ERL46934.1"/>
    </source>
</evidence>
<dbReference type="EC" id="4.2.1.24" evidence="2"/>
<comment type="caution">
    <text evidence="2">The sequence shown here is derived from an EMBL/GenBank/DDBJ whole genome shotgun (WGS) entry which is preliminary data.</text>
</comment>
<evidence type="ECO:0000256" key="1">
    <source>
        <dbReference type="SAM" id="Phobius"/>
    </source>
</evidence>
<sequence>MKYIWKFFTGDALFLGIKTLMVSASNYGIFGLAILAIIGISLLPATLLVSNIIGVISIRILDLEVEEIRDNEKQLWANKEGIYASNPELDWTIEADKKEKEFRDTNKI</sequence>